<evidence type="ECO:0000256" key="14">
    <source>
        <dbReference type="ARBA" id="ARBA00022679"/>
    </source>
</evidence>
<dbReference type="SUPFAM" id="SSF49309">
    <property type="entry name" value="Transglutaminase, two C-terminal domains"/>
    <property type="match status" value="2"/>
</dbReference>
<feature type="binding site" evidence="42">
    <location>
        <position position="398"/>
    </location>
    <ligand>
        <name>Ca(2+)</name>
        <dbReference type="ChEBI" id="CHEBI:29108"/>
    </ligand>
</feature>
<dbReference type="InterPro" id="IPR002931">
    <property type="entry name" value="Transglutaminase-like"/>
</dbReference>
<dbReference type="FunFam" id="2.60.40.10:FF:000278">
    <property type="entry name" value="Protein-glutamine gamma-glutamyltransferase 2"/>
    <property type="match status" value="1"/>
</dbReference>
<dbReference type="Gene3D" id="3.90.260.10">
    <property type="entry name" value="Transglutaminase-like"/>
    <property type="match status" value="1"/>
</dbReference>
<evidence type="ECO:0000256" key="40">
    <source>
        <dbReference type="ARBA" id="ARBA00048365"/>
    </source>
</evidence>
<dbReference type="EC" id="3.5.1.44" evidence="27"/>
<keyword evidence="14" id="KW-0808">Transferase</keyword>
<proteinExistence type="inferred from homology"/>
<dbReference type="InterPro" id="IPR050779">
    <property type="entry name" value="Transglutaminase"/>
</dbReference>
<evidence type="ECO:0000256" key="2">
    <source>
        <dbReference type="ARBA" id="ARBA00004173"/>
    </source>
</evidence>
<comment type="subcellular location">
    <subcellularLocation>
        <location evidence="3">Cell membrane</location>
    </subcellularLocation>
    <subcellularLocation>
        <location evidence="4">Chromosome</location>
    </subcellularLocation>
    <subcellularLocation>
        <location evidence="6">Cytoplasm</location>
        <location evidence="6">Cytosol</location>
    </subcellularLocation>
    <subcellularLocation>
        <location evidence="2">Mitochondrion</location>
    </subcellularLocation>
    <subcellularLocation>
        <location evidence="1">Nucleus</location>
    </subcellularLocation>
    <subcellularLocation>
        <location evidence="5">Secreted</location>
        <location evidence="5">Extracellular space</location>
        <location evidence="5">Extracellular matrix</location>
    </subcellularLocation>
</comment>
<evidence type="ECO:0000256" key="27">
    <source>
        <dbReference type="ARBA" id="ARBA00039019"/>
    </source>
</evidence>
<comment type="catalytic activity">
    <reaction evidence="37">
        <text>L-glutaminyl-[protein] + H2O = L-glutamyl-[protein] + NH4(+)</text>
        <dbReference type="Rhea" id="RHEA:16441"/>
        <dbReference type="Rhea" id="RHEA-COMP:10207"/>
        <dbReference type="Rhea" id="RHEA-COMP:10208"/>
        <dbReference type="ChEBI" id="CHEBI:15377"/>
        <dbReference type="ChEBI" id="CHEBI:28938"/>
        <dbReference type="ChEBI" id="CHEBI:29973"/>
        <dbReference type="ChEBI" id="CHEBI:30011"/>
        <dbReference type="EC" id="3.5.1.44"/>
    </reaction>
    <physiologicalReaction direction="left-to-right" evidence="37">
        <dbReference type="Rhea" id="RHEA:16442"/>
    </physiologicalReaction>
</comment>
<dbReference type="InterPro" id="IPR036238">
    <property type="entry name" value="Transglutaminase_C_sf"/>
</dbReference>
<dbReference type="Pfam" id="PF01841">
    <property type="entry name" value="Transglut_core"/>
    <property type="match status" value="1"/>
</dbReference>
<dbReference type="GO" id="GO:0005886">
    <property type="term" value="C:plasma membrane"/>
    <property type="evidence" value="ECO:0007669"/>
    <property type="project" value="UniProtKB-SubCell"/>
</dbReference>
<evidence type="ECO:0000256" key="36">
    <source>
        <dbReference type="ARBA" id="ARBA00043138"/>
    </source>
</evidence>
<evidence type="ECO:0000313" key="45">
    <source>
        <dbReference type="Proteomes" id="UP000824782"/>
    </source>
</evidence>
<reference evidence="44" key="1">
    <citation type="thesis" date="2020" institute="ProQuest LLC" country="789 East Eisenhower Parkway, Ann Arbor, MI, USA">
        <title>Comparative Genomics and Chromosome Evolution.</title>
        <authorList>
            <person name="Mudd A.B."/>
        </authorList>
    </citation>
    <scope>NUCLEOTIDE SEQUENCE</scope>
    <source>
        <strain evidence="44">237g6f4</strain>
        <tissue evidence="44">Blood</tissue>
    </source>
</reference>
<evidence type="ECO:0000256" key="10">
    <source>
        <dbReference type="ARBA" id="ARBA00022490"/>
    </source>
</evidence>
<feature type="binding site" evidence="42">
    <location>
        <position position="446"/>
    </location>
    <ligand>
        <name>Ca(2+)</name>
        <dbReference type="ChEBI" id="CHEBI:29108"/>
    </ligand>
</feature>
<evidence type="ECO:0000256" key="18">
    <source>
        <dbReference type="ARBA" id="ARBA00022837"/>
    </source>
</evidence>
<evidence type="ECO:0000256" key="38">
    <source>
        <dbReference type="ARBA" id="ARBA00047876"/>
    </source>
</evidence>
<evidence type="ECO:0000256" key="39">
    <source>
        <dbReference type="ARBA" id="ARBA00048230"/>
    </source>
</evidence>
<feature type="active site" evidence="41">
    <location>
        <position position="335"/>
    </location>
</feature>
<evidence type="ECO:0000256" key="25">
    <source>
        <dbReference type="ARBA" id="ARBA00036377"/>
    </source>
</evidence>
<comment type="catalytic activity">
    <reaction evidence="39">
        <text>L-glutaminyl-[protein] + (R)-noradrenaline = 5-(R)-noradrenalinyl-L-glutamyl-[protein] + NH4(+)</text>
        <dbReference type="Rhea" id="RHEA:66560"/>
        <dbReference type="Rhea" id="RHEA-COMP:10207"/>
        <dbReference type="Rhea" id="RHEA-COMP:17054"/>
        <dbReference type="ChEBI" id="CHEBI:28938"/>
        <dbReference type="ChEBI" id="CHEBI:30011"/>
        <dbReference type="ChEBI" id="CHEBI:72587"/>
        <dbReference type="ChEBI" id="CHEBI:167178"/>
    </reaction>
    <physiologicalReaction direction="left-to-right" evidence="39">
        <dbReference type="Rhea" id="RHEA:66561"/>
    </physiologicalReaction>
</comment>
<dbReference type="EC" id="2.3.2.13" evidence="24"/>
<dbReference type="GO" id="GO:0003810">
    <property type="term" value="F:protein-glutamine gamma-glutamyltransferase activity"/>
    <property type="evidence" value="ECO:0007669"/>
    <property type="project" value="UniProtKB-EC"/>
</dbReference>
<dbReference type="Pfam" id="PF00927">
    <property type="entry name" value="Transglut_C"/>
    <property type="match status" value="2"/>
</dbReference>
<dbReference type="InterPro" id="IPR023608">
    <property type="entry name" value="Transglutaminase_animal"/>
</dbReference>
<keyword evidence="20" id="KW-0342">GTP-binding</keyword>
<dbReference type="GO" id="GO:0005739">
    <property type="term" value="C:mitochondrion"/>
    <property type="evidence" value="ECO:0007669"/>
    <property type="project" value="UniProtKB-SubCell"/>
</dbReference>
<feature type="binding site" evidence="42">
    <location>
        <position position="400"/>
    </location>
    <ligand>
        <name>Ca(2+)</name>
        <dbReference type="ChEBI" id="CHEBI:29108"/>
    </ligand>
</feature>
<evidence type="ECO:0000256" key="5">
    <source>
        <dbReference type="ARBA" id="ARBA00004498"/>
    </source>
</evidence>
<keyword evidence="22" id="KW-0539">Nucleus</keyword>
<dbReference type="EMBL" id="WNYA01000006">
    <property type="protein sequence ID" value="KAG8565438.1"/>
    <property type="molecule type" value="Genomic_DNA"/>
</dbReference>
<comment type="caution">
    <text evidence="44">The sequence shown here is derived from an EMBL/GenBank/DDBJ whole genome shotgun (WGS) entry which is preliminary data.</text>
</comment>
<keyword evidence="10" id="KW-0963">Cytoplasm</keyword>
<dbReference type="GO" id="GO:0005694">
    <property type="term" value="C:chromosome"/>
    <property type="evidence" value="ECO:0007669"/>
    <property type="project" value="UniProtKB-SubCell"/>
</dbReference>
<dbReference type="InterPro" id="IPR001102">
    <property type="entry name" value="Transglutaminase_N"/>
</dbReference>
<evidence type="ECO:0000256" key="21">
    <source>
        <dbReference type="ARBA" id="ARBA00023136"/>
    </source>
</evidence>
<keyword evidence="19" id="KW-0496">Mitochondrion</keyword>
<dbReference type="Proteomes" id="UP000824782">
    <property type="component" value="Unassembled WGS sequence"/>
</dbReference>
<comment type="cofactor">
    <cofactor evidence="42">
        <name>Ca(2+)</name>
        <dbReference type="ChEBI" id="CHEBI:29108"/>
    </cofactor>
    <text evidence="42">Binds 1 Ca(2+) ion per subunit.</text>
</comment>
<accession>A0AAV7B3P7</accession>
<organism evidence="44 45">
    <name type="scientific">Engystomops pustulosus</name>
    <name type="common">Tungara frog</name>
    <name type="synonym">Physalaemus pustulosus</name>
    <dbReference type="NCBI Taxonomy" id="76066"/>
    <lineage>
        <taxon>Eukaryota</taxon>
        <taxon>Metazoa</taxon>
        <taxon>Chordata</taxon>
        <taxon>Craniata</taxon>
        <taxon>Vertebrata</taxon>
        <taxon>Euteleostomi</taxon>
        <taxon>Amphibia</taxon>
        <taxon>Batrachia</taxon>
        <taxon>Anura</taxon>
        <taxon>Neobatrachia</taxon>
        <taxon>Hyloidea</taxon>
        <taxon>Leptodactylidae</taxon>
        <taxon>Leiuperinae</taxon>
        <taxon>Engystomops</taxon>
    </lineage>
</organism>
<dbReference type="FunFam" id="3.90.260.10:FF:000001">
    <property type="entry name" value="Protein-glutamine gamma-glutamyltransferase 2"/>
    <property type="match status" value="1"/>
</dbReference>
<comment type="catalytic activity">
    <reaction evidence="38">
        <text>L-glutaminyl-[protein] + histamine = 5-histaminyl-L-glutamyl-[protein] + NH4(+)</text>
        <dbReference type="Rhea" id="RHEA:66564"/>
        <dbReference type="Rhea" id="RHEA-COMP:10207"/>
        <dbReference type="Rhea" id="RHEA-COMP:17056"/>
        <dbReference type="ChEBI" id="CHEBI:28938"/>
        <dbReference type="ChEBI" id="CHEBI:30011"/>
        <dbReference type="ChEBI" id="CHEBI:58432"/>
        <dbReference type="ChEBI" id="CHEBI:167179"/>
    </reaction>
    <physiologicalReaction direction="left-to-right" evidence="38">
        <dbReference type="Rhea" id="RHEA:66565"/>
    </physiologicalReaction>
</comment>
<dbReference type="GO" id="GO:0008233">
    <property type="term" value="F:peptidase activity"/>
    <property type="evidence" value="ECO:0007669"/>
    <property type="project" value="UniProtKB-KW"/>
</dbReference>
<evidence type="ECO:0000256" key="19">
    <source>
        <dbReference type="ARBA" id="ARBA00023128"/>
    </source>
</evidence>
<dbReference type="InterPro" id="IPR014756">
    <property type="entry name" value="Ig_E-set"/>
</dbReference>
<feature type="binding site" evidence="42">
    <location>
        <position position="451"/>
    </location>
    <ligand>
        <name>Ca(2+)</name>
        <dbReference type="ChEBI" id="CHEBI:29108"/>
    </ligand>
</feature>
<keyword evidence="16" id="KW-0547">Nucleotide-binding</keyword>
<evidence type="ECO:0000256" key="28">
    <source>
        <dbReference type="ARBA" id="ARBA00040561"/>
    </source>
</evidence>
<dbReference type="InterPro" id="IPR036985">
    <property type="entry name" value="Transglutaminase-like_sf"/>
</dbReference>
<dbReference type="PANTHER" id="PTHR11590:SF6">
    <property type="entry name" value="PROTEIN-GLUTAMINE GAMMA-GLUTAMYLTRANSFERASE 2"/>
    <property type="match status" value="1"/>
</dbReference>
<evidence type="ECO:0000256" key="11">
    <source>
        <dbReference type="ARBA" id="ARBA00022525"/>
    </source>
</evidence>
<dbReference type="PIRSF" id="PIRSF000459">
    <property type="entry name" value="TGM_EBP42"/>
    <property type="match status" value="1"/>
</dbReference>
<feature type="active site" evidence="41">
    <location>
        <position position="277"/>
    </location>
</feature>
<gene>
    <name evidence="44" type="ORF">GDO81_012850</name>
</gene>
<evidence type="ECO:0000256" key="31">
    <source>
        <dbReference type="ARBA" id="ARBA00042099"/>
    </source>
</evidence>
<comment type="catalytic activity">
    <reaction evidence="25">
        <text>L-glutaminyl-[protein] + serotonin = 5-serotonyl-L-glutamyl-[protein] + NH4(+)</text>
        <dbReference type="Rhea" id="RHEA:66552"/>
        <dbReference type="Rhea" id="RHEA-COMP:10207"/>
        <dbReference type="Rhea" id="RHEA-COMP:17052"/>
        <dbReference type="ChEBI" id="CHEBI:28938"/>
        <dbReference type="ChEBI" id="CHEBI:30011"/>
        <dbReference type="ChEBI" id="CHEBI:167174"/>
        <dbReference type="ChEBI" id="CHEBI:350546"/>
    </reaction>
    <physiologicalReaction direction="left-to-right" evidence="25">
        <dbReference type="Rhea" id="RHEA:66553"/>
    </physiologicalReaction>
</comment>
<dbReference type="GO" id="GO:0005525">
    <property type="term" value="F:GTP binding"/>
    <property type="evidence" value="ECO:0007669"/>
    <property type="project" value="UniProtKB-KW"/>
</dbReference>
<dbReference type="InterPro" id="IPR038765">
    <property type="entry name" value="Papain-like_cys_pep_sf"/>
</dbReference>
<keyword evidence="15 42" id="KW-0479">Metal-binding</keyword>
<feature type="domain" description="Transglutaminase-like" evidence="43">
    <location>
        <begin position="269"/>
        <end position="361"/>
    </location>
</feature>
<keyword evidence="11" id="KW-0964">Secreted</keyword>
<evidence type="ECO:0000256" key="3">
    <source>
        <dbReference type="ARBA" id="ARBA00004236"/>
    </source>
</evidence>
<evidence type="ECO:0000256" key="34">
    <source>
        <dbReference type="ARBA" id="ARBA00042912"/>
    </source>
</evidence>
<dbReference type="SMART" id="SM00460">
    <property type="entry name" value="TGc"/>
    <property type="match status" value="1"/>
</dbReference>
<comment type="catalytic activity">
    <reaction evidence="26">
        <text>L-glutaminyl-[protein] + L-lysyl-[protein] = [protein]-L-lysyl-N(6)-5-L-glutamyl-[protein] + NH4(+)</text>
        <dbReference type="Rhea" id="RHEA:54816"/>
        <dbReference type="Rhea" id="RHEA-COMP:9752"/>
        <dbReference type="Rhea" id="RHEA-COMP:10207"/>
        <dbReference type="Rhea" id="RHEA-COMP:14005"/>
        <dbReference type="ChEBI" id="CHEBI:28938"/>
        <dbReference type="ChEBI" id="CHEBI:29969"/>
        <dbReference type="ChEBI" id="CHEBI:30011"/>
        <dbReference type="ChEBI" id="CHEBI:138370"/>
        <dbReference type="EC" id="2.3.2.13"/>
    </reaction>
    <physiologicalReaction direction="left-to-right" evidence="26">
        <dbReference type="Rhea" id="RHEA:54817"/>
    </physiologicalReaction>
</comment>
<evidence type="ECO:0000256" key="16">
    <source>
        <dbReference type="ARBA" id="ARBA00022741"/>
    </source>
</evidence>
<keyword evidence="45" id="KW-1185">Reference proteome</keyword>
<dbReference type="PANTHER" id="PTHR11590">
    <property type="entry name" value="PROTEIN-GLUTAMINE GAMMA-GLUTAMYLTRANSFERASE"/>
    <property type="match status" value="1"/>
</dbReference>
<dbReference type="GO" id="GO:0006508">
    <property type="term" value="P:proteolysis"/>
    <property type="evidence" value="ECO:0007669"/>
    <property type="project" value="UniProtKB-KW"/>
</dbReference>
<evidence type="ECO:0000256" key="13">
    <source>
        <dbReference type="ARBA" id="ARBA00022670"/>
    </source>
</evidence>
<evidence type="ECO:0000256" key="7">
    <source>
        <dbReference type="ARBA" id="ARBA00005968"/>
    </source>
</evidence>
<evidence type="ECO:0000256" key="17">
    <source>
        <dbReference type="ARBA" id="ARBA00022801"/>
    </source>
</evidence>
<keyword evidence="21" id="KW-0472">Membrane</keyword>
<evidence type="ECO:0000256" key="33">
    <source>
        <dbReference type="ARBA" id="ARBA00042239"/>
    </source>
</evidence>
<protein>
    <recommendedName>
        <fullName evidence="28">Protein-glutamine gamma-glutamyltransferase 2</fullName>
        <ecNumber evidence="24">2.3.2.13</ecNumber>
        <ecNumber evidence="27">3.5.1.44</ecNumber>
    </recommendedName>
    <alternativeName>
        <fullName evidence="31">Isopeptidase TGM2</fullName>
    </alternativeName>
    <alternativeName>
        <fullName evidence="33">Protein-glutamine deamidase TGM2</fullName>
    </alternativeName>
    <alternativeName>
        <fullName evidence="32">Protein-glutamine dopaminyltransferase TGM2</fullName>
    </alternativeName>
    <alternativeName>
        <fullName evidence="35">Protein-glutamine histaminyltransferase TGM2</fullName>
    </alternativeName>
    <alternativeName>
        <fullName evidence="36">Protein-glutamine noradrenalinyltransferase TGM2</fullName>
    </alternativeName>
    <alternativeName>
        <fullName evidence="34">Protein-glutamine serotonyltransferase TGM2</fullName>
    </alternativeName>
    <alternativeName>
        <fullName evidence="30">Tissue transglutaminase</fullName>
    </alternativeName>
    <alternativeName>
        <fullName evidence="29">Transglutaminase-2</fullName>
    </alternativeName>
</protein>
<evidence type="ECO:0000259" key="43">
    <source>
        <dbReference type="SMART" id="SM00460"/>
    </source>
</evidence>
<feature type="active site" evidence="41">
    <location>
        <position position="358"/>
    </location>
</feature>
<dbReference type="Pfam" id="PF00868">
    <property type="entry name" value="Transglut_N"/>
    <property type="match status" value="1"/>
</dbReference>
<evidence type="ECO:0000256" key="24">
    <source>
        <dbReference type="ARBA" id="ARBA00024222"/>
    </source>
</evidence>
<keyword evidence="9" id="KW-1003">Cell membrane</keyword>
<dbReference type="AlphaFoldDB" id="A0AAV7B3P7"/>
<evidence type="ECO:0000256" key="1">
    <source>
        <dbReference type="ARBA" id="ARBA00004123"/>
    </source>
</evidence>
<evidence type="ECO:0000256" key="26">
    <source>
        <dbReference type="ARBA" id="ARBA00036876"/>
    </source>
</evidence>
<comment type="catalytic activity">
    <reaction evidence="40">
        <text>L-glutaminyl-[protein] + dopamine = 5-dopaminyl-L-glutamyl-[protein] + NH4(+)</text>
        <dbReference type="Rhea" id="RHEA:66556"/>
        <dbReference type="Rhea" id="RHEA-COMP:10207"/>
        <dbReference type="Rhea" id="RHEA-COMP:17053"/>
        <dbReference type="ChEBI" id="CHEBI:28938"/>
        <dbReference type="ChEBI" id="CHEBI:30011"/>
        <dbReference type="ChEBI" id="CHEBI:59905"/>
        <dbReference type="ChEBI" id="CHEBI:167175"/>
    </reaction>
    <physiologicalReaction direction="left-to-right" evidence="40">
        <dbReference type="Rhea" id="RHEA:66557"/>
    </physiologicalReaction>
</comment>
<dbReference type="GO" id="GO:0005634">
    <property type="term" value="C:nucleus"/>
    <property type="evidence" value="ECO:0007669"/>
    <property type="project" value="UniProtKB-SubCell"/>
</dbReference>
<keyword evidence="8" id="KW-0158">Chromosome</keyword>
<dbReference type="SUPFAM" id="SSF81296">
    <property type="entry name" value="E set domains"/>
    <property type="match status" value="1"/>
</dbReference>
<sequence length="692" mass="77520">MAEALILENCDFDCGTNNRNHYTADAGCTKLVVRRGQAFDIKLQFSPRGYEEGVDQLTLFAQTGPCPSEDFGTEARIKVTDSLQEGEWSATISSVDGENLVLSLISPPDARIGKYALSLETSTGTEENSCNLGEFFLLFNPWCPEDSVYMENEEERKEYVVTQHGIIFMGTKDSITTVPWNFGQFEDGILEAALEVLDNNPKFIEDSTTDCTQRNDPVYISRVVSAMVNCNDDNGILYGRWDNTYGDGVSPMFWIGSVDILRRWRKFRCQAVRYGQCWVFAAVACSVLRCLGIPARVVTNYNSAHDTNSNLVIEQYLDDQGRKQKKQKDMIWNFHCWVEAWMNRLDLPEGYDGWQVVDPTPQEKSDGVFCCGPAPVLAVKEGDLAINYDVQFVFAEVNADVVYYVEQKNGTVRQTKYTSQVGQNISTKAVGKDSREDITHNYKYPEGSEDERRVFEKANEHVVVPRGLREQAQHAIDIKITVSEKMDKGSDFDVFAVINNNTEEDKECRLMMCARPTSYTGEVGPECGKKDLLQLKLDANAETSVPLSVLYEKYGSTLTQDNMIKVMALLQDYSTQDMILAVKDIQVKNPDIKVRVLGEPKQQKKLVAEISLKNPLSEPLTGCSFTVGGAGLTDGPMVKELDCPIEPGQDAKVRVDLMPQLSGLRKLVVDFESDRLQGVKGYKNIIIAPLPK</sequence>
<evidence type="ECO:0000256" key="6">
    <source>
        <dbReference type="ARBA" id="ARBA00004514"/>
    </source>
</evidence>
<dbReference type="GO" id="GO:0046872">
    <property type="term" value="F:metal ion binding"/>
    <property type="evidence" value="ECO:0007669"/>
    <property type="project" value="UniProtKB-KW"/>
</dbReference>
<dbReference type="InterPro" id="IPR008958">
    <property type="entry name" value="Transglutaminase_C"/>
</dbReference>
<name>A0AAV7B3P7_ENGPU</name>
<keyword evidence="18 42" id="KW-0106">Calcium</keyword>
<evidence type="ECO:0000256" key="30">
    <source>
        <dbReference type="ARBA" id="ARBA00041677"/>
    </source>
</evidence>
<evidence type="ECO:0000256" key="41">
    <source>
        <dbReference type="PIRSR" id="PIRSR000459-1"/>
    </source>
</evidence>
<evidence type="ECO:0000256" key="8">
    <source>
        <dbReference type="ARBA" id="ARBA00022454"/>
    </source>
</evidence>
<evidence type="ECO:0000256" key="37">
    <source>
        <dbReference type="ARBA" id="ARBA00047868"/>
    </source>
</evidence>
<evidence type="ECO:0000256" key="9">
    <source>
        <dbReference type="ARBA" id="ARBA00022475"/>
    </source>
</evidence>
<evidence type="ECO:0000256" key="22">
    <source>
        <dbReference type="ARBA" id="ARBA00023242"/>
    </source>
</evidence>
<keyword evidence="17" id="KW-0378">Hydrolase</keyword>
<evidence type="ECO:0000313" key="44">
    <source>
        <dbReference type="EMBL" id="KAG8565438.1"/>
    </source>
</evidence>
<comment type="similarity">
    <text evidence="7">Belongs to the transglutaminase superfamily. Transglutaminase family.</text>
</comment>
<evidence type="ECO:0000256" key="23">
    <source>
        <dbReference type="ARBA" id="ARBA00023315"/>
    </source>
</evidence>
<dbReference type="GO" id="GO:0005829">
    <property type="term" value="C:cytosol"/>
    <property type="evidence" value="ECO:0007669"/>
    <property type="project" value="UniProtKB-SubCell"/>
</dbReference>
<evidence type="ECO:0000256" key="20">
    <source>
        <dbReference type="ARBA" id="ARBA00023134"/>
    </source>
</evidence>
<evidence type="ECO:0000256" key="42">
    <source>
        <dbReference type="PIRSR" id="PIRSR000459-2"/>
    </source>
</evidence>
<evidence type="ECO:0000256" key="35">
    <source>
        <dbReference type="ARBA" id="ARBA00043104"/>
    </source>
</evidence>
<dbReference type="InterPro" id="IPR013783">
    <property type="entry name" value="Ig-like_fold"/>
</dbReference>
<dbReference type="SUPFAM" id="SSF54001">
    <property type="entry name" value="Cysteine proteinases"/>
    <property type="match status" value="1"/>
</dbReference>
<evidence type="ECO:0000256" key="29">
    <source>
        <dbReference type="ARBA" id="ARBA00041650"/>
    </source>
</evidence>
<evidence type="ECO:0000256" key="4">
    <source>
        <dbReference type="ARBA" id="ARBA00004286"/>
    </source>
</evidence>
<dbReference type="FunFam" id="2.60.40.10:FF:000090">
    <property type="entry name" value="Protein-glutamine gamma-glutamyltransferase 2"/>
    <property type="match status" value="1"/>
</dbReference>
<evidence type="ECO:0000256" key="15">
    <source>
        <dbReference type="ARBA" id="ARBA00022723"/>
    </source>
</evidence>
<evidence type="ECO:0000256" key="32">
    <source>
        <dbReference type="ARBA" id="ARBA00042105"/>
    </source>
</evidence>
<keyword evidence="23" id="KW-0012">Acyltransferase</keyword>
<dbReference type="GO" id="GO:0050568">
    <property type="term" value="F:protein-glutamine glutaminase activity"/>
    <property type="evidence" value="ECO:0007669"/>
    <property type="project" value="UniProtKB-EC"/>
</dbReference>
<dbReference type="Gene3D" id="2.60.40.10">
    <property type="entry name" value="Immunoglobulins"/>
    <property type="match status" value="3"/>
</dbReference>
<keyword evidence="12" id="KW-0272">Extracellular matrix</keyword>
<evidence type="ECO:0000256" key="12">
    <source>
        <dbReference type="ARBA" id="ARBA00022530"/>
    </source>
</evidence>
<keyword evidence="13" id="KW-0645">Protease</keyword>